<accession>A0ABR1X6P4</accession>
<evidence type="ECO:0000313" key="1">
    <source>
        <dbReference type="EMBL" id="KAK8091042.1"/>
    </source>
</evidence>
<dbReference type="EMBL" id="JAQQWL010000001">
    <property type="protein sequence ID" value="KAK8091042.1"/>
    <property type="molecule type" value="Genomic_DNA"/>
</dbReference>
<comment type="caution">
    <text evidence="1">The sequence shown here is derived from an EMBL/GenBank/DDBJ whole genome shotgun (WGS) entry which is preliminary data.</text>
</comment>
<dbReference type="GeneID" id="92085019"/>
<evidence type="ECO:0000313" key="2">
    <source>
        <dbReference type="Proteomes" id="UP001480595"/>
    </source>
</evidence>
<sequence length="64" mass="6620">MDSDYLGQVAALILADSIVVYDGIATLGTGYHGTNDRTGYKNVALGDKEGGNTGVNGHSVFCVK</sequence>
<gene>
    <name evidence="1" type="ORF">PG994_000547</name>
</gene>
<dbReference type="Proteomes" id="UP001480595">
    <property type="component" value="Unassembled WGS sequence"/>
</dbReference>
<proteinExistence type="predicted"/>
<reference evidence="1 2" key="1">
    <citation type="submission" date="2023-01" db="EMBL/GenBank/DDBJ databases">
        <title>Analysis of 21 Apiospora genomes using comparative genomics revels a genus with tremendous synthesis potential of carbohydrate active enzymes and secondary metabolites.</title>
        <authorList>
            <person name="Sorensen T."/>
        </authorList>
    </citation>
    <scope>NUCLEOTIDE SEQUENCE [LARGE SCALE GENOMIC DNA]</scope>
    <source>
        <strain evidence="1 2">CBS 135458</strain>
    </source>
</reference>
<name>A0ABR1X6P4_9PEZI</name>
<dbReference type="RefSeq" id="XP_066722588.1">
    <property type="nucleotide sequence ID" value="XM_066851956.1"/>
</dbReference>
<keyword evidence="2" id="KW-1185">Reference proteome</keyword>
<protein>
    <submittedName>
        <fullName evidence="1">Uncharacterized protein</fullName>
    </submittedName>
</protein>
<organism evidence="1 2">
    <name type="scientific">Apiospora phragmitis</name>
    <dbReference type="NCBI Taxonomy" id="2905665"/>
    <lineage>
        <taxon>Eukaryota</taxon>
        <taxon>Fungi</taxon>
        <taxon>Dikarya</taxon>
        <taxon>Ascomycota</taxon>
        <taxon>Pezizomycotina</taxon>
        <taxon>Sordariomycetes</taxon>
        <taxon>Xylariomycetidae</taxon>
        <taxon>Amphisphaeriales</taxon>
        <taxon>Apiosporaceae</taxon>
        <taxon>Apiospora</taxon>
    </lineage>
</organism>